<organism evidence="1 2">
    <name type="scientific">Streptomyces javensis</name>
    <dbReference type="NCBI Taxonomy" id="114698"/>
    <lineage>
        <taxon>Bacteria</taxon>
        <taxon>Bacillati</taxon>
        <taxon>Actinomycetota</taxon>
        <taxon>Actinomycetes</taxon>
        <taxon>Kitasatosporales</taxon>
        <taxon>Streptomycetaceae</taxon>
        <taxon>Streptomyces</taxon>
        <taxon>Streptomyces violaceusniger group</taxon>
    </lineage>
</organism>
<accession>A0ABP4I296</accession>
<proteinExistence type="predicted"/>
<dbReference type="Proteomes" id="UP001500282">
    <property type="component" value="Unassembled WGS sequence"/>
</dbReference>
<evidence type="ECO:0000313" key="2">
    <source>
        <dbReference type="Proteomes" id="UP001500282"/>
    </source>
</evidence>
<reference evidence="2" key="1">
    <citation type="journal article" date="2019" name="Int. J. Syst. Evol. Microbiol.">
        <title>The Global Catalogue of Microorganisms (GCM) 10K type strain sequencing project: providing services to taxonomists for standard genome sequencing and annotation.</title>
        <authorList>
            <consortium name="The Broad Institute Genomics Platform"/>
            <consortium name="The Broad Institute Genome Sequencing Center for Infectious Disease"/>
            <person name="Wu L."/>
            <person name="Ma J."/>
        </authorList>
    </citation>
    <scope>NUCLEOTIDE SEQUENCE [LARGE SCALE GENOMIC DNA]</scope>
    <source>
        <strain evidence="2">JCM 11448</strain>
    </source>
</reference>
<gene>
    <name evidence="1" type="ORF">GCM10009579_89130</name>
</gene>
<evidence type="ECO:0008006" key="3">
    <source>
        <dbReference type="Google" id="ProtNLM"/>
    </source>
</evidence>
<sequence length="46" mass="5507">METLREYSYRLQRIREIGGRVLADVDSRLNLQVTTRIWKIMRSGPE</sequence>
<name>A0ABP4I296_9ACTN</name>
<comment type="caution">
    <text evidence="1">The sequence shown here is derived from an EMBL/GenBank/DDBJ whole genome shotgun (WGS) entry which is preliminary data.</text>
</comment>
<evidence type="ECO:0000313" key="1">
    <source>
        <dbReference type="EMBL" id="GAA1305528.1"/>
    </source>
</evidence>
<keyword evidence="2" id="KW-1185">Reference proteome</keyword>
<protein>
    <recommendedName>
        <fullName evidence="3">Transposase</fullName>
    </recommendedName>
</protein>
<dbReference type="EMBL" id="BAAAIH010000123">
    <property type="protein sequence ID" value="GAA1305528.1"/>
    <property type="molecule type" value="Genomic_DNA"/>
</dbReference>